<evidence type="ECO:0000256" key="1">
    <source>
        <dbReference type="SAM" id="MobiDB-lite"/>
    </source>
</evidence>
<feature type="transmembrane region" description="Helical" evidence="2">
    <location>
        <begin position="276"/>
        <end position="297"/>
    </location>
</feature>
<dbReference type="Pfam" id="PF14476">
    <property type="entry name" value="Chloroplast_duf"/>
    <property type="match status" value="1"/>
</dbReference>
<sequence length="561" mass="62822">MKRVDLQNNTDVNNWRPVTHHYSETSHRGPERKRRHDWMNNLFSSNLKSLSKDRFLFYQRYHGLFKVSNNHVRKKSIRKLGQVLQSPCSNATTESCIYIFLLHSILQTKLVVTTTLVLYTGKQNSTSLNHQTYIHMASLRVQNLHLPAIGSTKSTRRRLNYCRAAINFPSNLSPKGAAAFQNLLPKIKLDELAQNQQYTVITEIAKRKPLGSPKESRLLVAKLQTIAEAVADRVEMHDIIGRQRNNWNHLFLHSINSFALSASLMTGISASLPSHLLALKLSSMLLLSAAGGMMLIVNKIQPSQLAEEQRNATRLWKQLGREIDQLLSKKSNLTKQDVNLAMDKVLALDKAYPLPLLPGMLEKFPEHVEPTCWWPKKQKKQNPTLVNQDKCEGNGWSQELEEAMTGLKNVLKMKDESYYVELGKLVLGINKGLAVSGPAIAGLAAIATGFVDSPIGGSWAPVASIVGGALVAVLNTFEHGAQLGMIFEIFRNCPGLYQKIQEDIDCNLSEPEVELRENGDVFTTRVALQLGRSVLELKDFAVFASPSCKVEDMKEFASKLF</sequence>
<organism evidence="3 4">
    <name type="scientific">Rhynchospora pubera</name>
    <dbReference type="NCBI Taxonomy" id="906938"/>
    <lineage>
        <taxon>Eukaryota</taxon>
        <taxon>Viridiplantae</taxon>
        <taxon>Streptophyta</taxon>
        <taxon>Embryophyta</taxon>
        <taxon>Tracheophyta</taxon>
        <taxon>Spermatophyta</taxon>
        <taxon>Magnoliopsida</taxon>
        <taxon>Liliopsida</taxon>
        <taxon>Poales</taxon>
        <taxon>Cyperaceae</taxon>
        <taxon>Cyperoideae</taxon>
        <taxon>Rhynchosporeae</taxon>
        <taxon>Rhynchospora</taxon>
    </lineage>
</organism>
<reference evidence="3" key="1">
    <citation type="submission" date="2022-08" db="EMBL/GenBank/DDBJ databases">
        <authorList>
            <person name="Marques A."/>
        </authorList>
    </citation>
    <scope>NUCLEOTIDE SEQUENCE</scope>
    <source>
        <strain evidence="3">RhyPub2mFocal</strain>
        <tissue evidence="3">Leaves</tissue>
    </source>
</reference>
<evidence type="ECO:0000313" key="3">
    <source>
        <dbReference type="EMBL" id="KAJ4808585.1"/>
    </source>
</evidence>
<protein>
    <submittedName>
        <fullName evidence="3">F-box protein with a domain protein</fullName>
    </submittedName>
</protein>
<dbReference type="AlphaFoldDB" id="A0AAV8GW36"/>
<proteinExistence type="predicted"/>
<evidence type="ECO:0000313" key="4">
    <source>
        <dbReference type="Proteomes" id="UP001140206"/>
    </source>
</evidence>
<feature type="transmembrane region" description="Helical" evidence="2">
    <location>
        <begin position="432"/>
        <end position="451"/>
    </location>
</feature>
<keyword evidence="2" id="KW-1133">Transmembrane helix</keyword>
<gene>
    <name evidence="3" type="ORF">LUZ62_021151</name>
</gene>
<feature type="compositionally biased region" description="Polar residues" evidence="1">
    <location>
        <begin position="1"/>
        <end position="13"/>
    </location>
</feature>
<accession>A0AAV8GW36</accession>
<name>A0AAV8GW36_9POAL</name>
<dbReference type="InterPro" id="IPR027949">
    <property type="entry name" value="Chloroplast_duf"/>
</dbReference>
<keyword evidence="2" id="KW-0812">Transmembrane</keyword>
<comment type="caution">
    <text evidence="3">The sequence shown here is derived from an EMBL/GenBank/DDBJ whole genome shotgun (WGS) entry which is preliminary data.</text>
</comment>
<keyword evidence="2" id="KW-0472">Membrane</keyword>
<keyword evidence="4" id="KW-1185">Reference proteome</keyword>
<dbReference type="Proteomes" id="UP001140206">
    <property type="component" value="Chromosome 1"/>
</dbReference>
<feature type="region of interest" description="Disordered" evidence="1">
    <location>
        <begin position="1"/>
        <end position="33"/>
    </location>
</feature>
<dbReference type="PANTHER" id="PTHR33358:SF12">
    <property type="entry name" value="F-BOX PROTEIN WITH A DOMAIN PROTEIN"/>
    <property type="match status" value="1"/>
</dbReference>
<feature type="transmembrane region" description="Helical" evidence="2">
    <location>
        <begin position="250"/>
        <end position="270"/>
    </location>
</feature>
<evidence type="ECO:0000256" key="2">
    <source>
        <dbReference type="SAM" id="Phobius"/>
    </source>
</evidence>
<dbReference type="EMBL" id="JAMFTS010000001">
    <property type="protein sequence ID" value="KAJ4808585.1"/>
    <property type="molecule type" value="Genomic_DNA"/>
</dbReference>
<feature type="transmembrane region" description="Helical" evidence="2">
    <location>
        <begin position="457"/>
        <end position="477"/>
    </location>
</feature>
<dbReference type="PANTHER" id="PTHR33358">
    <property type="entry name" value="F-BOX PROTEIN WITH A DOMAIN PROTEIN"/>
    <property type="match status" value="1"/>
</dbReference>